<dbReference type="SUPFAM" id="SSF89550">
    <property type="entry name" value="PHP domain-like"/>
    <property type="match status" value="1"/>
</dbReference>
<dbReference type="Gene3D" id="1.10.150.870">
    <property type="match status" value="1"/>
</dbReference>
<dbReference type="Gene3D" id="3.20.20.140">
    <property type="entry name" value="Metal-dependent hydrolases"/>
    <property type="match status" value="1"/>
</dbReference>
<dbReference type="InterPro" id="IPR004805">
    <property type="entry name" value="DnaE2/DnaE/PolC"/>
</dbReference>
<proteinExistence type="predicted"/>
<dbReference type="InterPro" id="IPR011708">
    <property type="entry name" value="DNA_pol3_alpha_NTPase_dom"/>
</dbReference>
<dbReference type="Pfam" id="PF17657">
    <property type="entry name" value="DNA_pol3_finger"/>
    <property type="match status" value="1"/>
</dbReference>
<dbReference type="EMBL" id="CAEZUO010000005">
    <property type="protein sequence ID" value="CAB4595668.1"/>
    <property type="molecule type" value="Genomic_DNA"/>
</dbReference>
<evidence type="ECO:0000256" key="7">
    <source>
        <dbReference type="ARBA" id="ARBA00022932"/>
    </source>
</evidence>
<keyword evidence="6" id="KW-0235">DNA replication</keyword>
<comment type="catalytic activity">
    <reaction evidence="8">
        <text>DNA(n) + a 2'-deoxyribonucleoside 5'-triphosphate = DNA(n+1) + diphosphate</text>
        <dbReference type="Rhea" id="RHEA:22508"/>
        <dbReference type="Rhea" id="RHEA-COMP:17339"/>
        <dbReference type="Rhea" id="RHEA-COMP:17340"/>
        <dbReference type="ChEBI" id="CHEBI:33019"/>
        <dbReference type="ChEBI" id="CHEBI:61560"/>
        <dbReference type="ChEBI" id="CHEBI:173112"/>
        <dbReference type="EC" id="2.7.7.7"/>
    </reaction>
</comment>
<protein>
    <recommendedName>
        <fullName evidence="3">DNA polymerase III subunit alpha</fullName>
        <ecNumber evidence="2">2.7.7.7</ecNumber>
    </recommendedName>
</protein>
<dbReference type="InterPro" id="IPR004013">
    <property type="entry name" value="PHP_dom"/>
</dbReference>
<keyword evidence="4" id="KW-0808">Transferase</keyword>
<accession>A0A6J6GFV9</accession>
<evidence type="ECO:0000256" key="5">
    <source>
        <dbReference type="ARBA" id="ARBA00022695"/>
    </source>
</evidence>
<comment type="subcellular location">
    <subcellularLocation>
        <location evidence="1">Cytoplasm</location>
    </subcellularLocation>
</comment>
<dbReference type="CDD" id="cd04485">
    <property type="entry name" value="DnaE_OBF"/>
    <property type="match status" value="1"/>
</dbReference>
<dbReference type="Pfam" id="PF02811">
    <property type="entry name" value="PHP"/>
    <property type="match status" value="1"/>
</dbReference>
<dbReference type="GO" id="GO:0008408">
    <property type="term" value="F:3'-5' exonuclease activity"/>
    <property type="evidence" value="ECO:0007669"/>
    <property type="project" value="InterPro"/>
</dbReference>
<evidence type="ECO:0000313" key="10">
    <source>
        <dbReference type="EMBL" id="CAB4595668.1"/>
    </source>
</evidence>
<dbReference type="PANTHER" id="PTHR32294:SF0">
    <property type="entry name" value="DNA POLYMERASE III SUBUNIT ALPHA"/>
    <property type="match status" value="1"/>
</dbReference>
<dbReference type="InterPro" id="IPR041931">
    <property type="entry name" value="DNA_pol3_alpha_thumb_dom"/>
</dbReference>
<reference evidence="10" key="1">
    <citation type="submission" date="2020-05" db="EMBL/GenBank/DDBJ databases">
        <authorList>
            <person name="Chiriac C."/>
            <person name="Salcher M."/>
            <person name="Ghai R."/>
            <person name="Kavagutti S V."/>
        </authorList>
    </citation>
    <scope>NUCLEOTIDE SEQUENCE</scope>
</reference>
<dbReference type="SMART" id="SM00481">
    <property type="entry name" value="POLIIIAc"/>
    <property type="match status" value="1"/>
</dbReference>
<dbReference type="Pfam" id="PF07733">
    <property type="entry name" value="DNA_pol3_alpha"/>
    <property type="match status" value="1"/>
</dbReference>
<dbReference type="InterPro" id="IPR003141">
    <property type="entry name" value="Pol/His_phosphatase_N"/>
</dbReference>
<evidence type="ECO:0000256" key="4">
    <source>
        <dbReference type="ARBA" id="ARBA00022679"/>
    </source>
</evidence>
<dbReference type="Pfam" id="PF14579">
    <property type="entry name" value="HHH_6"/>
    <property type="match status" value="1"/>
</dbReference>
<dbReference type="GO" id="GO:0003676">
    <property type="term" value="F:nucleic acid binding"/>
    <property type="evidence" value="ECO:0007669"/>
    <property type="project" value="InterPro"/>
</dbReference>
<dbReference type="NCBIfam" id="NF004226">
    <property type="entry name" value="PRK05673.1"/>
    <property type="match status" value="1"/>
</dbReference>
<dbReference type="CDD" id="cd12113">
    <property type="entry name" value="PHP_PolIIIA_DnaE3"/>
    <property type="match status" value="1"/>
</dbReference>
<evidence type="ECO:0000256" key="3">
    <source>
        <dbReference type="ARBA" id="ARBA00019114"/>
    </source>
</evidence>
<dbReference type="InterPro" id="IPR016195">
    <property type="entry name" value="Pol/histidinol_Pase-like"/>
</dbReference>
<dbReference type="GO" id="GO:0003887">
    <property type="term" value="F:DNA-directed DNA polymerase activity"/>
    <property type="evidence" value="ECO:0007669"/>
    <property type="project" value="UniProtKB-KW"/>
</dbReference>
<evidence type="ECO:0000256" key="8">
    <source>
        <dbReference type="ARBA" id="ARBA00049244"/>
    </source>
</evidence>
<gene>
    <name evidence="10" type="ORF">UFOPK1827_00229</name>
</gene>
<dbReference type="InterPro" id="IPR040982">
    <property type="entry name" value="DNA_pol3_finger"/>
</dbReference>
<dbReference type="NCBIfam" id="NF005298">
    <property type="entry name" value="PRK06826.1"/>
    <property type="match status" value="1"/>
</dbReference>
<feature type="domain" description="Polymerase/histidinol phosphatase N-terminal" evidence="9">
    <location>
        <begin position="6"/>
        <end position="73"/>
    </location>
</feature>
<dbReference type="AlphaFoldDB" id="A0A6J6GFV9"/>
<evidence type="ECO:0000259" key="9">
    <source>
        <dbReference type="SMART" id="SM00481"/>
    </source>
</evidence>
<organism evidence="10">
    <name type="scientific">freshwater metagenome</name>
    <dbReference type="NCBI Taxonomy" id="449393"/>
    <lineage>
        <taxon>unclassified sequences</taxon>
        <taxon>metagenomes</taxon>
        <taxon>ecological metagenomes</taxon>
    </lineage>
</organism>
<keyword evidence="5" id="KW-0548">Nucleotidyltransferase</keyword>
<dbReference type="GO" id="GO:0006260">
    <property type="term" value="P:DNA replication"/>
    <property type="evidence" value="ECO:0007669"/>
    <property type="project" value="UniProtKB-KW"/>
</dbReference>
<dbReference type="EC" id="2.7.7.7" evidence="2"/>
<evidence type="ECO:0000256" key="1">
    <source>
        <dbReference type="ARBA" id="ARBA00004496"/>
    </source>
</evidence>
<dbReference type="Gene3D" id="1.10.10.1600">
    <property type="entry name" value="Bacterial DNA polymerase III alpha subunit, thumb domain"/>
    <property type="match status" value="1"/>
</dbReference>
<dbReference type="InterPro" id="IPR029460">
    <property type="entry name" value="DNAPol_HHH"/>
</dbReference>
<dbReference type="Pfam" id="PF01336">
    <property type="entry name" value="tRNA_anti-codon"/>
    <property type="match status" value="1"/>
</dbReference>
<keyword evidence="7" id="KW-0239">DNA-directed DNA polymerase</keyword>
<evidence type="ECO:0000256" key="6">
    <source>
        <dbReference type="ARBA" id="ARBA00022705"/>
    </source>
</evidence>
<sequence length="1179" mass="131290">MPDSFTHLHLHTEFSMLDGAARVGEVVAAAAADGQPAVGITDHGNMYGVLDFYKAAKEVGVKPIIGSELYQAYDSRTERPTRRGRMDDSGGEAEGGRKAYYHLTALAENATGYKNLIQLSSRAFLEGYYMKPKVDWELLEEHHDGLIVTSGCLGGQVLQALMNGDERGALEKAARLQDIFGRDNFFVEIQDHGIPEQKTTNPQLLEIARAIKAPLVATNDSHYVHQHDAVSHDALLCVQTGSLMSDPDRFKFHGDQHYLKTAAEMRWLFDEVPEACDNTLWIAERCDVEIEFGNPQLPNFPLPEGFENDAEYLRHLTFEGAKERWGQQLPDHVVERLVYELQVIADMGFSSYFLIVWDLIKHARDNNIRVGPGRGSAAGCAVAYTLRITDLDPIEYDLLFERFLNPSRVSMPDIDMDFDSRYRDEMIRYAAEKYGRDHVAQIVTFSTIKARAAVRDAARVLGYPYAVGDKVAKLMPPLVMGRDTPLHACFEETPKFADGFKMAADLREVYANDNDARQVIDVARGLEGLRRQDGIHAAAVVITKEPLTEYLPIQRKPEAGSDPELAPVVTQYEMHGVEELGLLKMDFLGLRNLDVITDTLAMLKITQGIDVDIDTVPLDDDLTLQLLRNGDSIGVFQLEGGPMRALMRSLAPTSFEDVAALVALYRPGPMAANMHNDYADRKNGRKPIDYLHDDLADLLGDTYGLMIYQESVMRVAQKFAGYSLADADNLRKACGKKVRELIQKEREKFVEGCDTSGYGREIGSALFDVIEPFADYAFNKSHSYGYGLIAYQTAYLKAHYPVEYLAALLTSVKTNLDKAAVYLNECRQMGIEVLVPDVNISVSDFIAFDKPDGTRAIAFGMSAVRNVGEGLVGLMLAERDENGPFEDFFNFCDRVDVSVLNKRTLESLIKAGGFDSMGYSRKGLLGYFDRIIDDTVARRRKEAEGQFDLFSMADDDDDGALVAGTRIVIPEEDFDKRQRLAFEKEMLGLYVSDHPLMGAEASLRRRTETTIAELEGVEDGTMRTTGGLVTSLQKKWTRKGDLMAVFTLEDLQSTVEVMVFPKTMQNYGHLLDDDAVVIVRGRVDTRDDQPKLMAMELERFEPVVDGNPPVHINLRPAALSDELLSALKALLSEHPGESQVFLHIGERQVLLLPENFGVSATAGLLAELRELLGPEAVTA</sequence>
<dbReference type="InterPro" id="IPR004365">
    <property type="entry name" value="NA-bd_OB_tRNA"/>
</dbReference>
<dbReference type="PANTHER" id="PTHR32294">
    <property type="entry name" value="DNA POLYMERASE III SUBUNIT ALPHA"/>
    <property type="match status" value="1"/>
</dbReference>
<dbReference type="NCBIfam" id="TIGR00594">
    <property type="entry name" value="polc"/>
    <property type="match status" value="1"/>
</dbReference>
<dbReference type="GO" id="GO:0005737">
    <property type="term" value="C:cytoplasm"/>
    <property type="evidence" value="ECO:0007669"/>
    <property type="project" value="UniProtKB-SubCell"/>
</dbReference>
<evidence type="ECO:0000256" key="2">
    <source>
        <dbReference type="ARBA" id="ARBA00012417"/>
    </source>
</evidence>
<name>A0A6J6GFV9_9ZZZZ</name>